<gene>
    <name evidence="1" type="ORF">GALL_517580</name>
</gene>
<dbReference type="AlphaFoldDB" id="A0A1J5P7D5"/>
<proteinExistence type="predicted"/>
<sequence>MLTFTGTVINVQTFAAKPDPKTGEIIPEKHVVQFLGKKPAADGVLLADLEDLKVEDPRPFVAAKGKQVRVMVRHWVYEGRSGLSIPKGSPVEVLP</sequence>
<comment type="caution">
    <text evidence="1">The sequence shown here is derived from an EMBL/GenBank/DDBJ whole genome shotgun (WGS) entry which is preliminary data.</text>
</comment>
<organism evidence="1">
    <name type="scientific">mine drainage metagenome</name>
    <dbReference type="NCBI Taxonomy" id="410659"/>
    <lineage>
        <taxon>unclassified sequences</taxon>
        <taxon>metagenomes</taxon>
        <taxon>ecological metagenomes</taxon>
    </lineage>
</organism>
<reference evidence="1" key="1">
    <citation type="submission" date="2016-10" db="EMBL/GenBank/DDBJ databases">
        <title>Sequence of Gallionella enrichment culture.</title>
        <authorList>
            <person name="Poehlein A."/>
            <person name="Muehling M."/>
            <person name="Daniel R."/>
        </authorList>
    </citation>
    <scope>NUCLEOTIDE SEQUENCE</scope>
</reference>
<protein>
    <submittedName>
        <fullName evidence="1">Uncharacterized protein</fullName>
    </submittedName>
</protein>
<name>A0A1J5P7D5_9ZZZZ</name>
<dbReference type="EMBL" id="MLJW01006438">
    <property type="protein sequence ID" value="OIQ66672.1"/>
    <property type="molecule type" value="Genomic_DNA"/>
</dbReference>
<evidence type="ECO:0000313" key="1">
    <source>
        <dbReference type="EMBL" id="OIQ66672.1"/>
    </source>
</evidence>
<accession>A0A1J5P7D5</accession>